<gene>
    <name evidence="1" type="ORF">CMUC_0608</name>
</gene>
<evidence type="ECO:0000313" key="2">
    <source>
        <dbReference type="Proteomes" id="UP000503264"/>
    </source>
</evidence>
<dbReference type="AlphaFoldDB" id="A0A6G5QFR0"/>
<dbReference type="Proteomes" id="UP000503264">
    <property type="component" value="Chromosome"/>
</dbReference>
<sequence>MREKFTEFKVEDYLTSDELRREYLNQVLADGDIDELKRAISNVAISKGVDCNQSCDSKNDEQNLQTT</sequence>
<dbReference type="EMBL" id="CP012542">
    <property type="protein sequence ID" value="QCD44407.1"/>
    <property type="molecule type" value="Genomic_DNA"/>
</dbReference>
<name>A0A6G5QFR0_9BACT</name>
<dbReference type="RefSeq" id="WP_051654862.1">
    <property type="nucleotide sequence ID" value="NZ_CP012542.1"/>
</dbReference>
<organism evidence="1 2">
    <name type="scientific">Campylobacter mucosalis CCUG 21559</name>
    <dbReference type="NCBI Taxonomy" id="1032067"/>
    <lineage>
        <taxon>Bacteria</taxon>
        <taxon>Pseudomonadati</taxon>
        <taxon>Campylobacterota</taxon>
        <taxon>Epsilonproteobacteria</taxon>
        <taxon>Campylobacterales</taxon>
        <taxon>Campylobacteraceae</taxon>
        <taxon>Campylobacter</taxon>
    </lineage>
</organism>
<evidence type="ECO:0000313" key="1">
    <source>
        <dbReference type="EMBL" id="QCD44407.1"/>
    </source>
</evidence>
<accession>A0A6G5QFR0</accession>
<reference evidence="1 2" key="1">
    <citation type="submission" date="2016-07" db="EMBL/GenBank/DDBJ databases">
        <title>Comparative genomics of the Campylobacter concisus group.</title>
        <authorList>
            <person name="Miller W.G."/>
            <person name="Yee E."/>
            <person name="Chapman M.H."/>
            <person name="Huynh S."/>
            <person name="Bono J.L."/>
            <person name="On S.L.W."/>
            <person name="StLeger J."/>
            <person name="Foster G."/>
            <person name="Parker C.T."/>
        </authorList>
    </citation>
    <scope>NUCLEOTIDE SEQUENCE [LARGE SCALE GENOMIC DNA]</scope>
    <source>
        <strain evidence="1 2">CCUG 21559</strain>
    </source>
</reference>
<dbReference type="Pfam" id="PF21716">
    <property type="entry name" value="dnstrm_HI1420"/>
    <property type="match status" value="1"/>
</dbReference>
<proteinExistence type="predicted"/>
<dbReference type="InterPro" id="IPR014057">
    <property type="entry name" value="HI1420"/>
</dbReference>
<keyword evidence="2" id="KW-1185">Reference proteome</keyword>
<protein>
    <submittedName>
        <fullName evidence="1">Uncharacterized protein</fullName>
    </submittedName>
</protein>